<feature type="compositionally biased region" description="Gly residues" evidence="7">
    <location>
        <begin position="463"/>
        <end position="478"/>
    </location>
</feature>
<keyword evidence="5 9" id="KW-0732">Signal</keyword>
<feature type="region of interest" description="Disordered" evidence="7">
    <location>
        <begin position="36"/>
        <end position="170"/>
    </location>
</feature>
<comment type="similarity">
    <text evidence="2">Belongs to the serine-aspartate repeat-containing protein (SDr) family.</text>
</comment>
<feature type="compositionally biased region" description="Low complexity" evidence="7">
    <location>
        <begin position="975"/>
        <end position="989"/>
    </location>
</feature>
<evidence type="ECO:0000259" key="12">
    <source>
        <dbReference type="Pfam" id="PF17961"/>
    </source>
</evidence>
<dbReference type="PANTHER" id="PTHR36108">
    <property type="entry name" value="COLOSSIN-B-RELATED"/>
    <property type="match status" value="1"/>
</dbReference>
<feature type="compositionally biased region" description="Polar residues" evidence="7">
    <location>
        <begin position="127"/>
        <end position="139"/>
    </location>
</feature>
<feature type="compositionally biased region" description="Low complexity" evidence="7">
    <location>
        <begin position="453"/>
        <end position="462"/>
    </location>
</feature>
<accession>A0ABU1A5E2</accession>
<feature type="chain" id="PRO_5045409909" evidence="9">
    <location>
        <begin position="36"/>
        <end position="1123"/>
    </location>
</feature>
<feature type="domain" description="SDR-like Ig" evidence="12">
    <location>
        <begin position="232"/>
        <end position="313"/>
    </location>
</feature>
<keyword evidence="8" id="KW-1133">Transmembrane helix</keyword>
<dbReference type="CDD" id="cd00222">
    <property type="entry name" value="CollagenBindB"/>
    <property type="match status" value="1"/>
</dbReference>
<name>A0ABU1A5E2_9LACO</name>
<dbReference type="InterPro" id="IPR011252">
    <property type="entry name" value="Fibrogen-bd_dom1"/>
</dbReference>
<dbReference type="InterPro" id="IPR013783">
    <property type="entry name" value="Ig-like_fold"/>
</dbReference>
<evidence type="ECO:0000256" key="6">
    <source>
        <dbReference type="ARBA" id="ARBA00023088"/>
    </source>
</evidence>
<evidence type="ECO:0000256" key="8">
    <source>
        <dbReference type="SAM" id="Phobius"/>
    </source>
</evidence>
<evidence type="ECO:0000256" key="5">
    <source>
        <dbReference type="ARBA" id="ARBA00022729"/>
    </source>
</evidence>
<dbReference type="Gene3D" id="2.60.40.10">
    <property type="entry name" value="Immunoglobulins"/>
    <property type="match status" value="4"/>
</dbReference>
<evidence type="ECO:0000256" key="9">
    <source>
        <dbReference type="SAM" id="SignalP"/>
    </source>
</evidence>
<dbReference type="PANTHER" id="PTHR36108:SF13">
    <property type="entry name" value="COLOSSIN-B-RELATED"/>
    <property type="match status" value="1"/>
</dbReference>
<feature type="compositionally biased region" description="Low complexity" evidence="7">
    <location>
        <begin position="144"/>
        <end position="161"/>
    </location>
</feature>
<feature type="compositionally biased region" description="Low complexity" evidence="7">
    <location>
        <begin position="36"/>
        <end position="57"/>
    </location>
</feature>
<dbReference type="SUPFAM" id="SSF49401">
    <property type="entry name" value="Bacterial adhesins"/>
    <property type="match status" value="1"/>
</dbReference>
<feature type="compositionally biased region" description="Polar residues" evidence="7">
    <location>
        <begin position="69"/>
        <end position="79"/>
    </location>
</feature>
<dbReference type="Proteomes" id="UP001227831">
    <property type="component" value="Unassembled WGS sequence"/>
</dbReference>
<comment type="subcellular location">
    <subcellularLocation>
        <location evidence="1">Secreted</location>
        <location evidence="1">Cell wall</location>
        <topology evidence="1">Peptidoglycan-anchor</topology>
    </subcellularLocation>
</comment>
<dbReference type="InterPro" id="IPR041033">
    <property type="entry name" value="SpaA_PFL_dom_1"/>
</dbReference>
<dbReference type="EMBL" id="JAVCWF010000001">
    <property type="protein sequence ID" value="MDQ7936199.1"/>
    <property type="molecule type" value="Genomic_DNA"/>
</dbReference>
<keyword evidence="8" id="KW-0472">Membrane</keyword>
<dbReference type="Gene3D" id="2.60.40.1140">
    <property type="entry name" value="Collagen-binding surface protein Cna, B-type domain"/>
    <property type="match status" value="1"/>
</dbReference>
<feature type="signal peptide" evidence="9">
    <location>
        <begin position="1"/>
        <end position="35"/>
    </location>
</feature>
<feature type="domain" description="SpaA-like prealbumin fold" evidence="11">
    <location>
        <begin position="787"/>
        <end position="870"/>
    </location>
</feature>
<feature type="compositionally biased region" description="Low complexity" evidence="7">
    <location>
        <begin position="80"/>
        <end position="121"/>
    </location>
</feature>
<evidence type="ECO:0000313" key="14">
    <source>
        <dbReference type="Proteomes" id="UP001227831"/>
    </source>
</evidence>
<keyword evidence="14" id="KW-1185">Reference proteome</keyword>
<proteinExistence type="inferred from homology"/>
<feature type="domain" description="SpaA-like prealbumin fold" evidence="11">
    <location>
        <begin position="507"/>
        <end position="584"/>
    </location>
</feature>
<feature type="compositionally biased region" description="Low complexity" evidence="7">
    <location>
        <begin position="1005"/>
        <end position="1016"/>
    </location>
</feature>
<dbReference type="InterPro" id="IPR041171">
    <property type="entry name" value="SDR_Ig"/>
</dbReference>
<evidence type="ECO:0000259" key="11">
    <source>
        <dbReference type="Pfam" id="PF17802"/>
    </source>
</evidence>
<dbReference type="SUPFAM" id="SSF49478">
    <property type="entry name" value="Cna protein B-type domain"/>
    <property type="match status" value="5"/>
</dbReference>
<feature type="compositionally biased region" description="Polar residues" evidence="7">
    <location>
        <begin position="1041"/>
        <end position="1062"/>
    </location>
</feature>
<feature type="transmembrane region" description="Helical" evidence="8">
    <location>
        <begin position="1099"/>
        <end position="1117"/>
    </location>
</feature>
<keyword evidence="6" id="KW-0572">Peptidoglycan-anchor</keyword>
<dbReference type="InterPro" id="IPR008454">
    <property type="entry name" value="Collagen-bd_Cna-like_B-typ_dom"/>
</dbReference>
<evidence type="ECO:0000256" key="1">
    <source>
        <dbReference type="ARBA" id="ARBA00004168"/>
    </source>
</evidence>
<evidence type="ECO:0000313" key="13">
    <source>
        <dbReference type="EMBL" id="MDQ7936199.1"/>
    </source>
</evidence>
<keyword evidence="3" id="KW-0134">Cell wall</keyword>
<reference evidence="13 14" key="1">
    <citation type="journal article" date="2023" name="Int. J. Syst. Evol. Microbiol.">
        <title>Lactiplantibacillus brownii sp. nov., a novel psychrotolerant species isolated from sauerkraut.</title>
        <authorList>
            <person name="Heng Y.C."/>
            <person name="Silvaraju S."/>
            <person name="Lee J.K.Y."/>
            <person name="Kittelmann S."/>
        </authorList>
    </citation>
    <scope>NUCLEOTIDE SEQUENCE [LARGE SCALE GENOMIC DNA]</scope>
    <source>
        <strain evidence="13 14">WILCCON 0030</strain>
    </source>
</reference>
<protein>
    <submittedName>
        <fullName evidence="13">SpaA isopeptide-forming pilin-related protein</fullName>
    </submittedName>
</protein>
<keyword evidence="8" id="KW-0812">Transmembrane</keyword>
<dbReference type="Pfam" id="PF05738">
    <property type="entry name" value="Cna_B"/>
    <property type="match status" value="1"/>
</dbReference>
<evidence type="ECO:0000256" key="4">
    <source>
        <dbReference type="ARBA" id="ARBA00022525"/>
    </source>
</evidence>
<evidence type="ECO:0000256" key="3">
    <source>
        <dbReference type="ARBA" id="ARBA00022512"/>
    </source>
</evidence>
<dbReference type="RefSeq" id="WP_308702042.1">
    <property type="nucleotide sequence ID" value="NZ_JAVCWF010000001.1"/>
</dbReference>
<keyword evidence="4" id="KW-0964">Secreted</keyword>
<feature type="domain" description="SpaA-like prealbumin fold" evidence="11">
    <location>
        <begin position="694"/>
        <end position="778"/>
    </location>
</feature>
<dbReference type="Pfam" id="PF17961">
    <property type="entry name" value="Big_8"/>
    <property type="match status" value="1"/>
</dbReference>
<organism evidence="13 14">
    <name type="scientific">Lactiplantibacillus brownii</name>
    <dbReference type="NCBI Taxonomy" id="3069269"/>
    <lineage>
        <taxon>Bacteria</taxon>
        <taxon>Bacillati</taxon>
        <taxon>Bacillota</taxon>
        <taxon>Bacilli</taxon>
        <taxon>Lactobacillales</taxon>
        <taxon>Lactobacillaceae</taxon>
        <taxon>Lactiplantibacillus</taxon>
    </lineage>
</organism>
<dbReference type="InterPro" id="IPR008966">
    <property type="entry name" value="Adhesion_dom_sf"/>
</dbReference>
<dbReference type="Pfam" id="PF17802">
    <property type="entry name" value="SpaA"/>
    <property type="match status" value="4"/>
</dbReference>
<dbReference type="Gene3D" id="2.60.40.1280">
    <property type="match status" value="1"/>
</dbReference>
<sequence>MILNKKQTQHRIQTFIAGAATLLTLLVTSTITAKADDTATTSATSTSEATMTSSHSTTPDKTVVLPASKTATSSYSEPQTSSASTTTSTSQATSHSATVTTSMTATKAPSTSSDTTESVDVAKGSSVDASGQSDANQVQAKAKATSAQNHNQQSNSQQYSAVTTSQKDSSAQPLQSQASLARLSYTTLATLAAQAKQAVNGLTAADATVTDSDGKIYSASDALSLYATYLAKYHWSIDNGVTIKAGETATLTLPNNVLFTTGTTDINMMNSEGQSIGTFSAAAGSQTGTLTFNDYFAVHEVSERQGSLSFNVTGTDTTIGDSSAKINKVGWPVQNGTQTDMEWQAVVNLGSEAWNDVTLVDQLGQYQTHNSAITFEKGQYVDGSFSATAKLGSYDFETDHFTPATDVSATAVIVTVDGNQMTIKLGNITTAINLYYSVALEAGQTYTNSISATYTPATTTDPGDGGTTDPGSGDGDGGNTPDKSQTVNSRPSYSYGGSGSAEWQTYSLVINKTDQQTGAAVVGATYRLQTTTGTVLQSGLVTNQAGQIVMTNLAAGTYVLVETAAPTGYLVDQTAYSILVGAETAVSGVVSKAVTDTAIAKTTVVVKKVWQNVPKQVTTPAVTVRLILNGTPTAQTLTLTAANGYQGSFDNLAATDANGQLLQYTVVETPLTGYTSTQTTTDQTATLTNTYQTGTLTLIKTDTTGQKRLAGATFTLTNAAGNVVATVVTDKTGQAVVTGLTQGTYTLRETLAPTGYVVDTTPQTVTLTNETNYQTTVTVADALEPTGSVTVIKIDGATQAKLSQAKFELRNAQGQVVRTGVTGANGQLRFSDLAVGTYTLHEVTAPTGYDLNSASQTVTINRDNQYQMTVTIADTATPIVQPTGSLTLTKVDHETTVPLAGATFDLMTSAGKLVATGTTDAAGRLTFTDLALGTYTLVEQKAPSGYLVATQASTVTLTTTKLLVAITVTDAKLPTGVTPVVPEQPTEPVKPVEPGKPTEPETPTEPEQPVEPTQPTEPEDSTQPASPKAPTETTAADKIQPSETGSVMVTNPARSTTSTTGELANMATTPVKAAMTAKIVTRETSKSTSTSPQTGENKSVWVTMIGWLMFVLVGWFIERRVRV</sequence>
<feature type="domain" description="SpaA-like prealbumin fold" evidence="11">
    <location>
        <begin position="884"/>
        <end position="971"/>
    </location>
</feature>
<feature type="domain" description="CNA-B" evidence="10">
    <location>
        <begin position="604"/>
        <end position="690"/>
    </location>
</feature>
<feature type="region of interest" description="Disordered" evidence="7">
    <location>
        <begin position="453"/>
        <end position="496"/>
    </location>
</feature>
<evidence type="ECO:0000256" key="2">
    <source>
        <dbReference type="ARBA" id="ARBA00007257"/>
    </source>
</evidence>
<evidence type="ECO:0000259" key="10">
    <source>
        <dbReference type="Pfam" id="PF05738"/>
    </source>
</evidence>
<comment type="caution">
    <text evidence="13">The sequence shown here is derived from an EMBL/GenBank/DDBJ whole genome shotgun (WGS) entry which is preliminary data.</text>
</comment>
<gene>
    <name evidence="13" type="ORF">RA086_00855</name>
</gene>
<evidence type="ECO:0000256" key="7">
    <source>
        <dbReference type="SAM" id="MobiDB-lite"/>
    </source>
</evidence>
<feature type="region of interest" description="Disordered" evidence="7">
    <location>
        <begin position="975"/>
        <end position="1062"/>
    </location>
</feature>